<evidence type="ECO:0000256" key="1">
    <source>
        <dbReference type="ARBA" id="ARBA00022630"/>
    </source>
</evidence>
<dbReference type="PANTHER" id="PTHR42707:SF3">
    <property type="entry name" value="ACYL-COA DEHYDROGENASE AIDB-RELATED"/>
    <property type="match status" value="1"/>
</dbReference>
<evidence type="ECO:0000259" key="2">
    <source>
        <dbReference type="Pfam" id="PF00441"/>
    </source>
</evidence>
<dbReference type="AlphaFoldDB" id="B9TAG2"/>
<dbReference type="STRING" id="3988.B9TAG2"/>
<dbReference type="InterPro" id="IPR052904">
    <property type="entry name" value="Acyl-CoA_dehydrogenase-like"/>
</dbReference>
<evidence type="ECO:0000313" key="4">
    <source>
        <dbReference type="Proteomes" id="UP000008311"/>
    </source>
</evidence>
<sequence>ALECLGGAGFIEDSAMPRLYRQAPLNGIWEGSGNVICLDVLRTLQRDALAGQALRGLLKEAAASDRALAEKVAAIETQLRNPDPAQARLLVEDLALVLQGKLLRRHSPPALADAFIATRIARRGGFAYGTLPAADTGAILHRAWPPLANG</sequence>
<dbReference type="PANTHER" id="PTHR42707">
    <property type="entry name" value="ACYL-COA DEHYDROGENASE"/>
    <property type="match status" value="1"/>
</dbReference>
<feature type="non-terminal residue" evidence="3">
    <location>
        <position position="1"/>
    </location>
</feature>
<dbReference type="InterPro" id="IPR009075">
    <property type="entry name" value="AcylCo_DH/oxidase_C"/>
</dbReference>
<keyword evidence="1" id="KW-0285">Flavoprotein</keyword>
<dbReference type="InParanoid" id="B9TAG2"/>
<reference evidence="4" key="1">
    <citation type="journal article" date="2010" name="Nat. Biotechnol.">
        <title>Draft genome sequence of the oilseed species Ricinus communis.</title>
        <authorList>
            <person name="Chan A.P."/>
            <person name="Crabtree J."/>
            <person name="Zhao Q."/>
            <person name="Lorenzi H."/>
            <person name="Orvis J."/>
            <person name="Puiu D."/>
            <person name="Melake-Berhan A."/>
            <person name="Jones K.M."/>
            <person name="Redman J."/>
            <person name="Chen G."/>
            <person name="Cahoon E.B."/>
            <person name="Gedil M."/>
            <person name="Stanke M."/>
            <person name="Haas B.J."/>
            <person name="Wortman J.R."/>
            <person name="Fraser-Liggett C.M."/>
            <person name="Ravel J."/>
            <person name="Rabinowicz P.D."/>
        </authorList>
    </citation>
    <scope>NUCLEOTIDE SEQUENCE [LARGE SCALE GENOMIC DNA]</scope>
    <source>
        <strain evidence="4">cv. Hale</strain>
    </source>
</reference>
<dbReference type="Pfam" id="PF00441">
    <property type="entry name" value="Acyl-CoA_dh_1"/>
    <property type="match status" value="1"/>
</dbReference>
<gene>
    <name evidence="3" type="ORF">RCOM_0102940</name>
</gene>
<dbReference type="SUPFAM" id="SSF47203">
    <property type="entry name" value="Acyl-CoA dehydrogenase C-terminal domain-like"/>
    <property type="match status" value="1"/>
</dbReference>
<name>B9TAG2_RICCO</name>
<protein>
    <recommendedName>
        <fullName evidence="2">Acyl-CoA dehydrogenase/oxidase C-terminal domain-containing protein</fullName>
    </recommendedName>
</protein>
<feature type="domain" description="Acyl-CoA dehydrogenase/oxidase C-terminal" evidence="2">
    <location>
        <begin position="1"/>
        <end position="44"/>
    </location>
</feature>
<dbReference type="InterPro" id="IPR036250">
    <property type="entry name" value="AcylCo_DH-like_C"/>
</dbReference>
<dbReference type="GO" id="GO:0016627">
    <property type="term" value="F:oxidoreductase activity, acting on the CH-CH group of donors"/>
    <property type="evidence" value="ECO:0007669"/>
    <property type="project" value="InterPro"/>
</dbReference>
<dbReference type="eggNOG" id="KOG0137">
    <property type="taxonomic scope" value="Eukaryota"/>
</dbReference>
<proteinExistence type="predicted"/>
<evidence type="ECO:0000313" key="3">
    <source>
        <dbReference type="EMBL" id="EEF27157.1"/>
    </source>
</evidence>
<organism evidence="3 4">
    <name type="scientific">Ricinus communis</name>
    <name type="common">Castor bean</name>
    <dbReference type="NCBI Taxonomy" id="3988"/>
    <lineage>
        <taxon>Eukaryota</taxon>
        <taxon>Viridiplantae</taxon>
        <taxon>Streptophyta</taxon>
        <taxon>Embryophyta</taxon>
        <taxon>Tracheophyta</taxon>
        <taxon>Spermatophyta</taxon>
        <taxon>Magnoliopsida</taxon>
        <taxon>eudicotyledons</taxon>
        <taxon>Gunneridae</taxon>
        <taxon>Pentapetalae</taxon>
        <taxon>rosids</taxon>
        <taxon>fabids</taxon>
        <taxon>Malpighiales</taxon>
        <taxon>Euphorbiaceae</taxon>
        <taxon>Acalyphoideae</taxon>
        <taxon>Acalypheae</taxon>
        <taxon>Ricinus</taxon>
    </lineage>
</organism>
<dbReference type="Proteomes" id="UP000008311">
    <property type="component" value="Unassembled WGS sequence"/>
</dbReference>
<dbReference type="EMBL" id="EQ975734">
    <property type="protein sequence ID" value="EEF27157.1"/>
    <property type="molecule type" value="Genomic_DNA"/>
</dbReference>
<dbReference type="Gene3D" id="1.20.140.10">
    <property type="entry name" value="Butyryl-CoA Dehydrogenase, subunit A, domain 3"/>
    <property type="match status" value="1"/>
</dbReference>
<keyword evidence="4" id="KW-1185">Reference proteome</keyword>
<accession>B9TAG2</accession>